<keyword evidence="3" id="KW-0809">Transit peptide</keyword>
<dbReference type="OrthoDB" id="637682at2759"/>
<comment type="caution">
    <text evidence="4">The sequence shown here is derived from an EMBL/GenBank/DDBJ whole genome shotgun (WGS) entry which is preliminary data.</text>
</comment>
<dbReference type="InterPro" id="IPR038538">
    <property type="entry name" value="MTERF_sf"/>
</dbReference>
<dbReference type="OMA" id="CICTSAV"/>
<dbReference type="InterPro" id="IPR003690">
    <property type="entry name" value="MTERF"/>
</dbReference>
<gene>
    <name evidence="4" type="ORF">HHK36_012463</name>
</gene>
<organism evidence="4 5">
    <name type="scientific">Tetracentron sinense</name>
    <name type="common">Spur-leaf</name>
    <dbReference type="NCBI Taxonomy" id="13715"/>
    <lineage>
        <taxon>Eukaryota</taxon>
        <taxon>Viridiplantae</taxon>
        <taxon>Streptophyta</taxon>
        <taxon>Embryophyta</taxon>
        <taxon>Tracheophyta</taxon>
        <taxon>Spermatophyta</taxon>
        <taxon>Magnoliopsida</taxon>
        <taxon>Trochodendrales</taxon>
        <taxon>Trochodendraceae</taxon>
        <taxon>Tetracentron</taxon>
    </lineage>
</organism>
<dbReference type="SMART" id="SM00733">
    <property type="entry name" value="Mterf"/>
    <property type="match status" value="5"/>
</dbReference>
<evidence type="ECO:0000313" key="4">
    <source>
        <dbReference type="EMBL" id="KAF8401523.1"/>
    </source>
</evidence>
<keyword evidence="2" id="KW-0806">Transcription termination</keyword>
<reference evidence="4 5" key="1">
    <citation type="submission" date="2020-04" db="EMBL/GenBank/DDBJ databases">
        <title>Plant Genome Project.</title>
        <authorList>
            <person name="Zhang R.-G."/>
        </authorList>
    </citation>
    <scope>NUCLEOTIDE SEQUENCE [LARGE SCALE GENOMIC DNA]</scope>
    <source>
        <strain evidence="4">YNK0</strain>
        <tissue evidence="4">Leaf</tissue>
    </source>
</reference>
<dbReference type="PANTHER" id="PTHR13068">
    <property type="entry name" value="CGI-12 PROTEIN-RELATED"/>
    <property type="match status" value="1"/>
</dbReference>
<evidence type="ECO:0000313" key="5">
    <source>
        <dbReference type="Proteomes" id="UP000655225"/>
    </source>
</evidence>
<dbReference type="FunFam" id="1.25.70.10:FF:000001">
    <property type="entry name" value="Mitochondrial transcription termination factor-like"/>
    <property type="match status" value="1"/>
</dbReference>
<proteinExistence type="inferred from homology"/>
<dbReference type="PANTHER" id="PTHR13068:SF133">
    <property type="entry name" value="MITOCHONDRIAL TRANSCRIPTION TERMINATION FACTOR FAMILY PROTEIN"/>
    <property type="match status" value="1"/>
</dbReference>
<name>A0A835DEL0_TETSI</name>
<dbReference type="EMBL" id="JABCRI010000008">
    <property type="protein sequence ID" value="KAF8401523.1"/>
    <property type="molecule type" value="Genomic_DNA"/>
</dbReference>
<dbReference type="Pfam" id="PF02536">
    <property type="entry name" value="mTERF"/>
    <property type="match status" value="2"/>
</dbReference>
<sequence length="398" mass="45273">MFSFLCKKILPVRNFVGDSTTGLYFLQIQSPFLKPLSSKSSTNEQHSFTVSYLISSCGLSPESALSASNKVQFETPERADSVLTLFKNHGFTESQISKLIRKRPDLLLYIPEKTLLPKLEFLCSIGVSSLDLAKILSSEPSILTRSLESHIIPSFNFLKSIVHVDQKVASAFRRTTRIFLQDIQKHVAPNIKLLQELGVPESNISLLITHLTSAVALNHARFIKIVKEVKELGFNPMKSMFVLAIEMLSGSKKSTRERKFEIYRRWGWSEDEILSGFRRQPQIIGLSDEKIMKGMDFFVNKMGRESAVVARTPKILLLSLEKRIIPRCSVIQALIFKGLIQKDFNIGTVLMPTEKYFLERYVTKYLEEVPQLLNVYQGKMDILELGFRSEEIGGMKQL</sequence>
<keyword evidence="2" id="KW-0804">Transcription</keyword>
<evidence type="ECO:0000256" key="3">
    <source>
        <dbReference type="ARBA" id="ARBA00022946"/>
    </source>
</evidence>
<dbReference type="Gene3D" id="1.25.70.10">
    <property type="entry name" value="Transcription termination factor 3, mitochondrial"/>
    <property type="match status" value="1"/>
</dbReference>
<comment type="similarity">
    <text evidence="1">Belongs to the mTERF family.</text>
</comment>
<dbReference type="AlphaFoldDB" id="A0A835DEL0"/>
<keyword evidence="5" id="KW-1185">Reference proteome</keyword>
<evidence type="ECO:0000256" key="1">
    <source>
        <dbReference type="ARBA" id="ARBA00007692"/>
    </source>
</evidence>
<keyword evidence="2" id="KW-0805">Transcription regulation</keyword>
<dbReference type="Proteomes" id="UP000655225">
    <property type="component" value="Unassembled WGS sequence"/>
</dbReference>
<protein>
    <submittedName>
        <fullName evidence="4">Uncharacterized protein</fullName>
    </submittedName>
</protein>
<evidence type="ECO:0000256" key="2">
    <source>
        <dbReference type="ARBA" id="ARBA00022472"/>
    </source>
</evidence>
<accession>A0A835DEL0</accession>
<dbReference type="GO" id="GO:0006353">
    <property type="term" value="P:DNA-templated transcription termination"/>
    <property type="evidence" value="ECO:0007669"/>
    <property type="project" value="UniProtKB-KW"/>
</dbReference>
<dbReference type="GO" id="GO:0003676">
    <property type="term" value="F:nucleic acid binding"/>
    <property type="evidence" value="ECO:0007669"/>
    <property type="project" value="InterPro"/>
</dbReference>